<organism evidence="10 11">
    <name type="scientific">Canis lupus familiaris</name>
    <name type="common">Dog</name>
    <name type="synonym">Canis familiaris</name>
    <dbReference type="NCBI Taxonomy" id="9615"/>
    <lineage>
        <taxon>Eukaryota</taxon>
        <taxon>Metazoa</taxon>
        <taxon>Chordata</taxon>
        <taxon>Craniata</taxon>
        <taxon>Vertebrata</taxon>
        <taxon>Euteleostomi</taxon>
        <taxon>Mammalia</taxon>
        <taxon>Eutheria</taxon>
        <taxon>Laurasiatheria</taxon>
        <taxon>Carnivora</taxon>
        <taxon>Caniformia</taxon>
        <taxon>Canidae</taxon>
        <taxon>Canis</taxon>
    </lineage>
</organism>
<evidence type="ECO:0000256" key="8">
    <source>
        <dbReference type="SAM" id="SignalP"/>
    </source>
</evidence>
<accession>A0A8C0T7Z3</accession>
<keyword evidence="5" id="KW-0539">Nucleus</keyword>
<dbReference type="Proteomes" id="UP000694542">
    <property type="component" value="Chromosome 25"/>
</dbReference>
<comment type="subcellular location">
    <subcellularLocation>
        <location evidence="1">Nucleus</location>
    </subcellularLocation>
</comment>
<feature type="region of interest" description="Disordered" evidence="7">
    <location>
        <begin position="827"/>
        <end position="858"/>
    </location>
</feature>
<feature type="region of interest" description="Disordered" evidence="7">
    <location>
        <begin position="580"/>
        <end position="600"/>
    </location>
</feature>
<evidence type="ECO:0000256" key="4">
    <source>
        <dbReference type="ARBA" id="ARBA00022843"/>
    </source>
</evidence>
<sequence>MSEWGYFFLSFFFFFQMDTNSKDSSEPLETEEAAIRDAVAEDTSIILGSGSLVTPQKHTPDVFPSDCTADTFKTPLDFSTVTVEQLGITPESFVKNSSGKSSSYLKKSRRRSTIGARGSPETNHLIRFIAQQRSLKNAEKSPLTQNSPFLGSPVLYRNVNSLREQMSAFQSAFHCIKENENMTDPPGFSEAEGEFKTTGSTKKESLGECQESAFRANLSSKRRRICSQSNVDEDLSDAVHLQIFSSATSNAGKMCAVDSAFADFSEKSFESGLTQSGYLVEESVSLLELTEASNGVKVAECIEGKSSSDALPPDNFIEVSADPAPEVRSLVSPLCKKDVPSSETFVLRSVLKKPSVKLFPESLQEHCDNLCDDGTHPSLISNRANCCKEQKAEGQENCKVPAFLNIRKRKRVTFGEDLSPEVFDESLPANTPLRKGGTPVRKKDLSSISPLLLEQSSPVPVQLQLSQPNFDDKGENLENIEPFQESFAVLSPLSKSSISETLSGTDSFSSSKNHEKIASCKVDRITRASNRRNQLTTFAEENVCNLLNTEAQPCKEKKMNRRKSQERKLTRRVLPKKNQALKSCRKKKAKRKKSVQKSLYGERDFASKKPLLSPISELPELSEGMPATLGAGRMCSDDFNSNGELEEELEEAKPPKGKSLLPQSPEDLQMNQGFNKYDLSAFCSSYTKSSLTLINSALDQDLNINAVATSEHKIIPKAEIKSEGADELKAGPESESSHVFCASVTAEPLAADDAESSVILPSRELATASQNVENIFQIFKISEDVNIKYEKQDDFFIATEGKVQTMHLTSDFQNKEVLINNVKESKRPSAGLRRNSIKGRSGTGMRGGEKQHRRHSSCYSDGQSLYLEENGNHESPYLASSSVEIGLENSELYKDLSDSIEQTFQRTNSETKVRRSTRLRKDLEDEGLVWISLPFPSTSCTSQKTKRRTICTVDSRGFGGLSLSKETVSSGQKPSMPFPVSGKENREGFAAASSSLPGKRRKSVCTSVLANTRDTTTQAKCYKRRTSLSQKGESSPKDFQRIEPVQELKQ</sequence>
<proteinExistence type="predicted"/>
<dbReference type="AlphaFoldDB" id="A0A8C0T7Z3"/>
<feature type="chain" id="PRO_5034918125" evidence="8">
    <location>
        <begin position="22"/>
        <end position="1050"/>
    </location>
</feature>
<feature type="region of interest" description="Disordered" evidence="7">
    <location>
        <begin position="95"/>
        <end position="119"/>
    </location>
</feature>
<feature type="compositionally biased region" description="Basic residues" evidence="7">
    <location>
        <begin position="583"/>
        <end position="595"/>
    </location>
</feature>
<evidence type="ECO:0000256" key="7">
    <source>
        <dbReference type="SAM" id="MobiDB-lite"/>
    </source>
</evidence>
<feature type="compositionally biased region" description="Polar residues" evidence="7">
    <location>
        <begin position="964"/>
        <end position="973"/>
    </location>
</feature>
<keyword evidence="2" id="KW-1017">Isopeptide bond</keyword>
<evidence type="ECO:0000313" key="11">
    <source>
        <dbReference type="Proteomes" id="UP000694542"/>
    </source>
</evidence>
<dbReference type="GO" id="GO:0005694">
    <property type="term" value="C:chromosome"/>
    <property type="evidence" value="ECO:0007669"/>
    <property type="project" value="Ensembl"/>
</dbReference>
<reference evidence="10" key="2">
    <citation type="submission" date="2025-08" db="UniProtKB">
        <authorList>
            <consortium name="Ensembl"/>
        </authorList>
    </citation>
    <scope>IDENTIFICATION</scope>
</reference>
<dbReference type="PANTHER" id="PTHR21603">
    <property type="entry name" value="ANTIGEN KI-67-LIKE PROTEIN"/>
    <property type="match status" value="1"/>
</dbReference>
<evidence type="ECO:0000256" key="1">
    <source>
        <dbReference type="ARBA" id="ARBA00004123"/>
    </source>
</evidence>
<dbReference type="GO" id="GO:0005829">
    <property type="term" value="C:cytosol"/>
    <property type="evidence" value="ECO:0007669"/>
    <property type="project" value="Ensembl"/>
</dbReference>
<feature type="region of interest" description="Disordered" evidence="7">
    <location>
        <begin position="962"/>
        <end position="1004"/>
    </location>
</feature>
<reference evidence="10" key="1">
    <citation type="submission" date="2018-10" db="EMBL/GenBank/DDBJ databases">
        <title>De novo assembly of a Great Dane genome.</title>
        <authorList>
            <person name="Kidd J.M."/>
            <person name="Pendleton A.L."/>
            <person name="Shen F."/>
            <person name="Emery S."/>
        </authorList>
    </citation>
    <scope>NUCLEOTIDE SEQUENCE [LARGE SCALE GENOMIC DNA]</scope>
    <source>
        <strain evidence="10">Great Dane</strain>
    </source>
</reference>
<name>A0A8C0T7Z3_CANLF</name>
<evidence type="ECO:0000256" key="3">
    <source>
        <dbReference type="ARBA" id="ARBA00022553"/>
    </source>
</evidence>
<keyword evidence="3" id="KW-0597">Phosphoprotein</keyword>
<protein>
    <submittedName>
        <fullName evidence="10">Cell division cycle associated 2</fullName>
    </submittedName>
</protein>
<dbReference type="GO" id="GO:0005654">
    <property type="term" value="C:nucleoplasm"/>
    <property type="evidence" value="ECO:0007669"/>
    <property type="project" value="Ensembl"/>
</dbReference>
<feature type="domain" description="PP1-binding" evidence="9">
    <location>
        <begin position="408"/>
        <end position="472"/>
    </location>
</feature>
<evidence type="ECO:0000256" key="5">
    <source>
        <dbReference type="ARBA" id="ARBA00023242"/>
    </source>
</evidence>
<evidence type="ECO:0000313" key="10">
    <source>
        <dbReference type="Ensembl" id="ENSCAFP00040031724.1"/>
    </source>
</evidence>
<feature type="region of interest" description="Disordered" evidence="7">
    <location>
        <begin position="1021"/>
        <end position="1050"/>
    </location>
</feature>
<dbReference type="PANTHER" id="PTHR21603:SF16">
    <property type="entry name" value="CELL DIVISION CYCLE-ASSOCIATED PROTEIN 2"/>
    <property type="match status" value="1"/>
</dbReference>
<evidence type="ECO:0000256" key="2">
    <source>
        <dbReference type="ARBA" id="ARBA00022499"/>
    </source>
</evidence>
<dbReference type="Ensembl" id="ENSCAFT00040036435.1">
    <property type="protein sequence ID" value="ENSCAFP00040031724.1"/>
    <property type="gene ID" value="ENSCAFG00040019716.1"/>
</dbReference>
<feature type="compositionally biased region" description="Basic and acidic residues" evidence="7">
    <location>
        <begin position="1034"/>
        <end position="1050"/>
    </location>
</feature>
<keyword evidence="6" id="KW-0131">Cell cycle</keyword>
<feature type="signal peptide" evidence="8">
    <location>
        <begin position="1"/>
        <end position="21"/>
    </location>
</feature>
<dbReference type="GO" id="GO:0019888">
    <property type="term" value="F:protein phosphatase regulator activity"/>
    <property type="evidence" value="ECO:0007669"/>
    <property type="project" value="Ensembl"/>
</dbReference>
<feature type="region of interest" description="Disordered" evidence="7">
    <location>
        <begin position="423"/>
        <end position="442"/>
    </location>
</feature>
<keyword evidence="8" id="KW-0732">Signal</keyword>
<evidence type="ECO:0000256" key="6">
    <source>
        <dbReference type="ARBA" id="ARBA00023306"/>
    </source>
</evidence>
<keyword evidence="4" id="KW-0832">Ubl conjugation</keyword>
<feature type="compositionally biased region" description="Low complexity" evidence="7">
    <location>
        <begin position="95"/>
        <end position="105"/>
    </location>
</feature>
<dbReference type="Pfam" id="PF15276">
    <property type="entry name" value="PP1_bind"/>
    <property type="match status" value="1"/>
</dbReference>
<evidence type="ECO:0000259" key="9">
    <source>
        <dbReference type="Pfam" id="PF15276"/>
    </source>
</evidence>
<dbReference type="InterPro" id="IPR029334">
    <property type="entry name" value="PP1-bd"/>
</dbReference>
<dbReference type="OrthoDB" id="9947694at2759"/>